<dbReference type="Gene3D" id="3.30.70.270">
    <property type="match status" value="1"/>
</dbReference>
<comment type="caution">
    <text evidence="3">The sequence shown here is derived from an EMBL/GenBank/DDBJ whole genome shotgun (WGS) entry which is preliminary data.</text>
</comment>
<keyword evidence="1" id="KW-0812">Transmembrane</keyword>
<sequence length="639" mass="72286">MRFRKNGKFEDKTVRRKGHFIHIEKHSGKIIGQTAVLNIAAVFICITALWSVFIHYQTRLGREYNELMQDNLSSYVKAQTVEVNSFHSDVSGTLNAIRSLAETEGAGISGGKLQDYLDTVNKEQSRYSVLYMTLDEFVESAAGGEADRAEKDRIYALLRAGQEVITDVSCKEEYADYRYSIAVPLFGGPGDISGVLCTVADAQELVDTSWKSGDIDVVSSCVVKSDGSFVPLRDSDKQLKPTLEKELKEKKVSGDILVQIEQALAQDKDIFVGALNRKTDKGYYIGISPLGYNDWYIVDFVKENKIYVHSSMLMNQMLQTSMVVLAMIVFAAGMIMWYMITKRRKESLEAKKYMVLAQFSDTIMFQYTYSADTAVISPNAELKFRVNHLESSRYLKENKNLMELHRDDEKMFQDILKTPHNDGEIHAVNMRLVDKCGRYIWCECQYRYVYDGNHPSAVIGKLTDINSQIKREQQLLKKVRLDGLTEIYNKAAGEEIIRRKMAKSRKGLLYILDVDNFKQINDQYGHCQGDKALAHIGGLLKSKFRSDDIVCRIGGDEFVAYMDGTVNRKAAAKKAEDIFKALEECSQEMDFEITVSIGIAACPEHGSTYEELFNAADKAMYEGKKHGKNQFQIGGNEIL</sequence>
<evidence type="ECO:0000256" key="1">
    <source>
        <dbReference type="SAM" id="Phobius"/>
    </source>
</evidence>
<dbReference type="AlphaFoldDB" id="C0C5G1"/>
<dbReference type="FunFam" id="3.30.70.270:FF:000001">
    <property type="entry name" value="Diguanylate cyclase domain protein"/>
    <property type="match status" value="1"/>
</dbReference>
<evidence type="ECO:0000313" key="3">
    <source>
        <dbReference type="EMBL" id="EEG72698.1"/>
    </source>
</evidence>
<dbReference type="SUPFAM" id="SSF55073">
    <property type="entry name" value="Nucleotide cyclase"/>
    <property type="match status" value="1"/>
</dbReference>
<dbReference type="InterPro" id="IPR000160">
    <property type="entry name" value="GGDEF_dom"/>
</dbReference>
<dbReference type="Proteomes" id="UP000004893">
    <property type="component" value="Unassembled WGS sequence"/>
</dbReference>
<protein>
    <submittedName>
        <fullName evidence="3">Diguanylate cyclase (GGDEF) domain protein</fullName>
    </submittedName>
</protein>
<dbReference type="HOGENOM" id="CLU_016083_0_1_9"/>
<keyword evidence="1" id="KW-1133">Transmembrane helix</keyword>
<proteinExistence type="predicted"/>
<reference evidence="3" key="1">
    <citation type="submission" date="2009-02" db="EMBL/GenBank/DDBJ databases">
        <authorList>
            <person name="Fulton L."/>
            <person name="Clifton S."/>
            <person name="Fulton B."/>
            <person name="Xu J."/>
            <person name="Minx P."/>
            <person name="Pepin K.H."/>
            <person name="Johnson M."/>
            <person name="Bhonagiri V."/>
            <person name="Nash W.E."/>
            <person name="Mardis E.R."/>
            <person name="Wilson R.K."/>
        </authorList>
    </citation>
    <scope>NUCLEOTIDE SEQUENCE [LARGE SCALE GENOMIC DNA]</scope>
    <source>
        <strain evidence="3">DSM 15053</strain>
    </source>
</reference>
<dbReference type="eggNOG" id="COG2199">
    <property type="taxonomic scope" value="Bacteria"/>
</dbReference>
<dbReference type="GO" id="GO:0052621">
    <property type="term" value="F:diguanylate cyclase activity"/>
    <property type="evidence" value="ECO:0007669"/>
    <property type="project" value="TreeGrafter"/>
</dbReference>
<dbReference type="Pfam" id="PF00990">
    <property type="entry name" value="GGDEF"/>
    <property type="match status" value="1"/>
</dbReference>
<dbReference type="CDD" id="cd01949">
    <property type="entry name" value="GGDEF"/>
    <property type="match status" value="1"/>
</dbReference>
<name>C0C5G1_9FIRM</name>
<dbReference type="InterPro" id="IPR043128">
    <property type="entry name" value="Rev_trsase/Diguanyl_cyclase"/>
</dbReference>
<dbReference type="CDD" id="cd00130">
    <property type="entry name" value="PAS"/>
    <property type="match status" value="1"/>
</dbReference>
<feature type="transmembrane region" description="Helical" evidence="1">
    <location>
        <begin position="317"/>
        <end position="340"/>
    </location>
</feature>
<feature type="transmembrane region" description="Helical" evidence="1">
    <location>
        <begin position="35"/>
        <end position="56"/>
    </location>
</feature>
<dbReference type="InterPro" id="IPR000014">
    <property type="entry name" value="PAS"/>
</dbReference>
<dbReference type="PANTHER" id="PTHR45138:SF9">
    <property type="entry name" value="DIGUANYLATE CYCLASE DGCM-RELATED"/>
    <property type="match status" value="1"/>
</dbReference>
<dbReference type="PROSITE" id="PS50887">
    <property type="entry name" value="GGDEF"/>
    <property type="match status" value="1"/>
</dbReference>
<dbReference type="InterPro" id="IPR029787">
    <property type="entry name" value="Nucleotide_cyclase"/>
</dbReference>
<keyword evidence="4" id="KW-1185">Reference proteome</keyword>
<reference evidence="3" key="2">
    <citation type="submission" date="2013-06" db="EMBL/GenBank/DDBJ databases">
        <title>Draft genome sequence of Clostridium hylemonae (DSM 15053).</title>
        <authorList>
            <person name="Sudarsanam P."/>
            <person name="Ley R."/>
            <person name="Guruge J."/>
            <person name="Turnbaugh P.J."/>
            <person name="Mahowald M."/>
            <person name="Liep D."/>
            <person name="Gordon J."/>
        </authorList>
    </citation>
    <scope>NUCLEOTIDE SEQUENCE</scope>
    <source>
        <strain evidence="3">DSM 15053</strain>
    </source>
</reference>
<dbReference type="NCBIfam" id="TIGR00254">
    <property type="entry name" value="GGDEF"/>
    <property type="match status" value="1"/>
</dbReference>
<dbReference type="EMBL" id="ABYI02000040">
    <property type="protein sequence ID" value="EEG72698.1"/>
    <property type="molecule type" value="Genomic_DNA"/>
</dbReference>
<evidence type="ECO:0000259" key="2">
    <source>
        <dbReference type="PROSITE" id="PS50887"/>
    </source>
</evidence>
<dbReference type="SMART" id="SM00267">
    <property type="entry name" value="GGDEF"/>
    <property type="match status" value="1"/>
</dbReference>
<dbReference type="RefSeq" id="WP_006444692.1">
    <property type="nucleotide sequence ID" value="NZ_GG657760.1"/>
</dbReference>
<dbReference type="PANTHER" id="PTHR45138">
    <property type="entry name" value="REGULATORY COMPONENTS OF SENSORY TRANSDUCTION SYSTEM"/>
    <property type="match status" value="1"/>
</dbReference>
<feature type="domain" description="GGDEF" evidence="2">
    <location>
        <begin position="505"/>
        <end position="636"/>
    </location>
</feature>
<gene>
    <name evidence="3" type="ORF">CLOHYLEM_07337</name>
</gene>
<dbReference type="InterPro" id="IPR035965">
    <property type="entry name" value="PAS-like_dom_sf"/>
</dbReference>
<evidence type="ECO:0000313" key="4">
    <source>
        <dbReference type="Proteomes" id="UP000004893"/>
    </source>
</evidence>
<dbReference type="Gene3D" id="3.30.450.20">
    <property type="entry name" value="PAS domain"/>
    <property type="match status" value="1"/>
</dbReference>
<dbReference type="SUPFAM" id="SSF55785">
    <property type="entry name" value="PYP-like sensor domain (PAS domain)"/>
    <property type="match status" value="1"/>
</dbReference>
<keyword evidence="1" id="KW-0472">Membrane</keyword>
<dbReference type="STRING" id="553973.CLOHYLEM_07337"/>
<organism evidence="3 4">
    <name type="scientific">[Clostridium] hylemonae DSM 15053</name>
    <dbReference type="NCBI Taxonomy" id="553973"/>
    <lineage>
        <taxon>Bacteria</taxon>
        <taxon>Bacillati</taxon>
        <taxon>Bacillota</taxon>
        <taxon>Clostridia</taxon>
        <taxon>Lachnospirales</taxon>
        <taxon>Lachnospiraceae</taxon>
    </lineage>
</organism>
<dbReference type="InterPro" id="IPR050469">
    <property type="entry name" value="Diguanylate_Cyclase"/>
</dbReference>
<accession>C0C5G1</accession>